<dbReference type="RefSeq" id="WP_149487100.1">
    <property type="nucleotide sequence ID" value="NZ_CP036150.1"/>
</dbReference>
<organism evidence="4 5">
    <name type="scientific">Oceanispirochaeta crateris</name>
    <dbReference type="NCBI Taxonomy" id="2518645"/>
    <lineage>
        <taxon>Bacteria</taxon>
        <taxon>Pseudomonadati</taxon>
        <taxon>Spirochaetota</taxon>
        <taxon>Spirochaetia</taxon>
        <taxon>Spirochaetales</taxon>
        <taxon>Spirochaetaceae</taxon>
        <taxon>Oceanispirochaeta</taxon>
    </lineage>
</organism>
<dbReference type="PRINTS" id="PR00080">
    <property type="entry name" value="SDRFAMILY"/>
</dbReference>
<dbReference type="Gene3D" id="3.40.50.720">
    <property type="entry name" value="NAD(P)-binding Rossmann-like Domain"/>
    <property type="match status" value="1"/>
</dbReference>
<keyword evidence="2" id="KW-0560">Oxidoreductase</keyword>
<evidence type="ECO:0000256" key="3">
    <source>
        <dbReference type="RuleBase" id="RU000363"/>
    </source>
</evidence>
<dbReference type="AlphaFoldDB" id="A0A5C1QQX7"/>
<dbReference type="SUPFAM" id="SSF51735">
    <property type="entry name" value="NAD(P)-binding Rossmann-fold domains"/>
    <property type="match status" value="1"/>
</dbReference>
<gene>
    <name evidence="4" type="ORF">EXM22_13875</name>
</gene>
<dbReference type="NCBIfam" id="NF004825">
    <property type="entry name" value="PRK06181.1"/>
    <property type="match status" value="1"/>
</dbReference>
<dbReference type="InterPro" id="IPR036291">
    <property type="entry name" value="NAD(P)-bd_dom_sf"/>
</dbReference>
<proteinExistence type="inferred from homology"/>
<accession>A0A5C1QQX7</accession>
<dbReference type="PROSITE" id="PS00061">
    <property type="entry name" value="ADH_SHORT"/>
    <property type="match status" value="1"/>
</dbReference>
<dbReference type="EMBL" id="CP036150">
    <property type="protein sequence ID" value="QEN09024.1"/>
    <property type="molecule type" value="Genomic_DNA"/>
</dbReference>
<evidence type="ECO:0000313" key="5">
    <source>
        <dbReference type="Proteomes" id="UP000324209"/>
    </source>
</evidence>
<dbReference type="OrthoDB" id="9793345at2"/>
<dbReference type="GO" id="GO:0016491">
    <property type="term" value="F:oxidoreductase activity"/>
    <property type="evidence" value="ECO:0007669"/>
    <property type="project" value="UniProtKB-KW"/>
</dbReference>
<name>A0A5C1QQX7_9SPIO</name>
<dbReference type="GO" id="GO:0016020">
    <property type="term" value="C:membrane"/>
    <property type="evidence" value="ECO:0007669"/>
    <property type="project" value="TreeGrafter"/>
</dbReference>
<evidence type="ECO:0000313" key="4">
    <source>
        <dbReference type="EMBL" id="QEN09024.1"/>
    </source>
</evidence>
<evidence type="ECO:0000256" key="1">
    <source>
        <dbReference type="ARBA" id="ARBA00006484"/>
    </source>
</evidence>
<sequence>MFWNNKVCWITGASSGIGEALATKIYHNGGKVILSARTEEKLTSLTESWIEKERLFILPLDLGKHDELQCAAETAYKHWGRIDVLINNAGVSQRSLAIETDFEVMKTIMDVNFLGSACLSKAVVPYMLNQKNGIIAPVSSIAGKFSTPLRTSYSASKMALQGFFDGLRAELFAQGIHVNLIVPGFVKTNISLNALNGSGKKHGVMDPNQASGISPDKAAALIMKGLEKNKREIYIGLFPKLRLGLFLSRAFPGFLAKMLRTAEVK</sequence>
<dbReference type="Proteomes" id="UP000324209">
    <property type="component" value="Chromosome"/>
</dbReference>
<reference evidence="4 5" key="1">
    <citation type="submission" date="2019-02" db="EMBL/GenBank/DDBJ databases">
        <title>Complete Genome Sequence and Methylome Analysis of free living Spirochaetas.</title>
        <authorList>
            <person name="Fomenkov A."/>
            <person name="Dubinina G."/>
            <person name="Leshcheva N."/>
            <person name="Mikheeva N."/>
            <person name="Grabovich M."/>
            <person name="Vincze T."/>
            <person name="Roberts R.J."/>
        </authorList>
    </citation>
    <scope>NUCLEOTIDE SEQUENCE [LARGE SCALE GENOMIC DNA]</scope>
    <source>
        <strain evidence="4 5">K2</strain>
    </source>
</reference>
<dbReference type="KEGG" id="ock:EXM22_13875"/>
<evidence type="ECO:0000256" key="2">
    <source>
        <dbReference type="ARBA" id="ARBA00023002"/>
    </source>
</evidence>
<dbReference type="Pfam" id="PF00106">
    <property type="entry name" value="adh_short"/>
    <property type="match status" value="1"/>
</dbReference>
<protein>
    <submittedName>
        <fullName evidence="4">SDR family oxidoreductase</fullName>
    </submittedName>
</protein>
<keyword evidence="5" id="KW-1185">Reference proteome</keyword>
<comment type="similarity">
    <text evidence="1 3">Belongs to the short-chain dehydrogenases/reductases (SDR) family.</text>
</comment>
<dbReference type="InterPro" id="IPR020904">
    <property type="entry name" value="Sc_DH/Rdtase_CS"/>
</dbReference>
<dbReference type="PANTHER" id="PTHR44196:SF1">
    <property type="entry name" value="DEHYDROGENASE_REDUCTASE SDR FAMILY MEMBER 7B"/>
    <property type="match status" value="1"/>
</dbReference>
<dbReference type="InterPro" id="IPR002347">
    <property type="entry name" value="SDR_fam"/>
</dbReference>
<dbReference type="PANTHER" id="PTHR44196">
    <property type="entry name" value="DEHYDROGENASE/REDUCTASE SDR FAMILY MEMBER 7B"/>
    <property type="match status" value="1"/>
</dbReference>
<dbReference type="PRINTS" id="PR00081">
    <property type="entry name" value="GDHRDH"/>
</dbReference>